<name>A0A919NCA2_9ACTN</name>
<dbReference type="AlphaFoldDB" id="A0A919NCA2"/>
<dbReference type="SMART" id="SM00052">
    <property type="entry name" value="EAL"/>
    <property type="match status" value="1"/>
</dbReference>
<protein>
    <recommendedName>
        <fullName evidence="6">Diguanylate cyclase (GGDEF)-like protein</fullName>
    </recommendedName>
</protein>
<feature type="transmembrane region" description="Helical" evidence="1">
    <location>
        <begin position="18"/>
        <end position="36"/>
    </location>
</feature>
<dbReference type="InterPro" id="IPR052155">
    <property type="entry name" value="Biofilm_reg_signaling"/>
</dbReference>
<keyword evidence="5" id="KW-1185">Reference proteome</keyword>
<dbReference type="InterPro" id="IPR001633">
    <property type="entry name" value="EAL_dom"/>
</dbReference>
<organism evidence="4 5">
    <name type="scientific">Actinoplanes siamensis</name>
    <dbReference type="NCBI Taxonomy" id="1223317"/>
    <lineage>
        <taxon>Bacteria</taxon>
        <taxon>Bacillati</taxon>
        <taxon>Actinomycetota</taxon>
        <taxon>Actinomycetes</taxon>
        <taxon>Micromonosporales</taxon>
        <taxon>Micromonosporaceae</taxon>
        <taxon>Actinoplanes</taxon>
    </lineage>
</organism>
<dbReference type="InterPro" id="IPR000160">
    <property type="entry name" value="GGDEF_dom"/>
</dbReference>
<feature type="domain" description="GGDEF" evidence="3">
    <location>
        <begin position="358"/>
        <end position="490"/>
    </location>
</feature>
<dbReference type="PROSITE" id="PS50883">
    <property type="entry name" value="EAL"/>
    <property type="match status" value="1"/>
</dbReference>
<dbReference type="EMBL" id="BOMW01000064">
    <property type="protein sequence ID" value="GIF08503.1"/>
    <property type="molecule type" value="Genomic_DNA"/>
</dbReference>
<feature type="transmembrane region" description="Helical" evidence="1">
    <location>
        <begin position="200"/>
        <end position="220"/>
    </location>
</feature>
<dbReference type="PANTHER" id="PTHR44757:SF2">
    <property type="entry name" value="BIOFILM ARCHITECTURE MAINTENANCE PROTEIN MBAA"/>
    <property type="match status" value="1"/>
</dbReference>
<proteinExistence type="predicted"/>
<dbReference type="CDD" id="cd01949">
    <property type="entry name" value="GGDEF"/>
    <property type="match status" value="1"/>
</dbReference>
<accession>A0A919NCA2</accession>
<reference evidence="4" key="1">
    <citation type="submission" date="2021-01" db="EMBL/GenBank/DDBJ databases">
        <title>Whole genome shotgun sequence of Actinoplanes siamensis NBRC 109076.</title>
        <authorList>
            <person name="Komaki H."/>
            <person name="Tamura T."/>
        </authorList>
    </citation>
    <scope>NUCLEOTIDE SEQUENCE</scope>
    <source>
        <strain evidence="4">NBRC 109076</strain>
    </source>
</reference>
<dbReference type="InterPro" id="IPR029787">
    <property type="entry name" value="Nucleotide_cyclase"/>
</dbReference>
<dbReference type="SUPFAM" id="SSF141868">
    <property type="entry name" value="EAL domain-like"/>
    <property type="match status" value="1"/>
</dbReference>
<dbReference type="SMART" id="SM00267">
    <property type="entry name" value="GGDEF"/>
    <property type="match status" value="1"/>
</dbReference>
<dbReference type="Gene3D" id="3.20.20.450">
    <property type="entry name" value="EAL domain"/>
    <property type="match status" value="1"/>
</dbReference>
<dbReference type="Pfam" id="PF00563">
    <property type="entry name" value="EAL"/>
    <property type="match status" value="1"/>
</dbReference>
<feature type="transmembrane region" description="Helical" evidence="1">
    <location>
        <begin position="74"/>
        <end position="96"/>
    </location>
</feature>
<comment type="caution">
    <text evidence="4">The sequence shown here is derived from an EMBL/GenBank/DDBJ whole genome shotgun (WGS) entry which is preliminary data.</text>
</comment>
<evidence type="ECO:0000259" key="3">
    <source>
        <dbReference type="PROSITE" id="PS50887"/>
    </source>
</evidence>
<feature type="transmembrane region" description="Helical" evidence="1">
    <location>
        <begin position="295"/>
        <end position="313"/>
    </location>
</feature>
<feature type="transmembrane region" description="Helical" evidence="1">
    <location>
        <begin position="226"/>
        <end position="247"/>
    </location>
</feature>
<keyword evidence="1" id="KW-1133">Transmembrane helix</keyword>
<gene>
    <name evidence="4" type="ORF">Asi03nite_60410</name>
</gene>
<dbReference type="PANTHER" id="PTHR44757">
    <property type="entry name" value="DIGUANYLATE CYCLASE DGCP"/>
    <property type="match status" value="1"/>
</dbReference>
<evidence type="ECO:0008006" key="6">
    <source>
        <dbReference type="Google" id="ProtNLM"/>
    </source>
</evidence>
<evidence type="ECO:0000256" key="1">
    <source>
        <dbReference type="SAM" id="Phobius"/>
    </source>
</evidence>
<evidence type="ECO:0000313" key="5">
    <source>
        <dbReference type="Proteomes" id="UP000629619"/>
    </source>
</evidence>
<dbReference type="SUPFAM" id="SSF55073">
    <property type="entry name" value="Nucleotide cyclase"/>
    <property type="match status" value="1"/>
</dbReference>
<sequence>MSSPPPDLRTITDRRTRLAWTWMTAGTLICLGYPLLPVGGVLAPALYNVIGLAAFVAILAAVRRYRPARPYAWYVFAAGVIAFVAGDVAFEVGGLLHGEHPYPYWNDALYLVAYPLLWSGLLLAAGVPARRDVPGMIDAAVMATGVALVYWVFLIDPALGGQGTPMSERILTVVYPGCDVIMCAVATRLLTRTGARTTSVVLLAAGSALNFAGDLAWSLAPSLSGYPASVITAAFLGSYVCWAGAALHPSMGDAGTSARPATTVRFGWGRSTLLVGCALLVPAVLMIQGLRHHEIKWAAIGLGAVLVLLLVTARMAGFVRQIQTQSAQLERLAMRDDLTGLANRRRFGRRLGEALAAGSPQVCLLDLNRFKEINDRLGHAVGDALLAAVADRLRHGLGDVDLVARMGGDEFAVLLADATAAEADADAARISAALREPFEVAGQKLLVDASVGVADGAGAGDAMEVLRRADVAMYAAKCSGGRWRRYAAGLDEHTDEKARLGAELRAALDTGEFRLVYQPIVSLPSGDPRYVEALVRWQHPQRGFVSPAEFVPVTEENGLIVELGEWIMRTACSDFARWHAEHPATAPERISVNVSARQLAEPGLAAMVAAVLAETGMPAGRLIVEVTETAVFSGGVAVRAIEDLHALGVGIALDDFGTGHSSLGLLQTVPVDVLKVDKSFVDNVTMAGRHAVIAEALIRVSDGLGLSAVAEGVETAEQAAELHRLGYRLAQGYHFGKPAAEPTARRTAAVA</sequence>
<feature type="transmembrane region" description="Helical" evidence="1">
    <location>
        <begin position="136"/>
        <end position="153"/>
    </location>
</feature>
<dbReference type="Gene3D" id="3.30.70.270">
    <property type="match status" value="1"/>
</dbReference>
<dbReference type="RefSeq" id="WP_203683857.1">
    <property type="nucleotide sequence ID" value="NZ_BOMW01000064.1"/>
</dbReference>
<feature type="transmembrane region" description="Helical" evidence="1">
    <location>
        <begin position="108"/>
        <end position="129"/>
    </location>
</feature>
<dbReference type="InterPro" id="IPR035919">
    <property type="entry name" value="EAL_sf"/>
</dbReference>
<keyword evidence="1" id="KW-0472">Membrane</keyword>
<dbReference type="InterPro" id="IPR043128">
    <property type="entry name" value="Rev_trsase/Diguanyl_cyclase"/>
</dbReference>
<feature type="transmembrane region" description="Helical" evidence="1">
    <location>
        <begin position="268"/>
        <end position="289"/>
    </location>
</feature>
<dbReference type="CDD" id="cd01948">
    <property type="entry name" value="EAL"/>
    <property type="match status" value="1"/>
</dbReference>
<dbReference type="Proteomes" id="UP000629619">
    <property type="component" value="Unassembled WGS sequence"/>
</dbReference>
<dbReference type="Pfam" id="PF00990">
    <property type="entry name" value="GGDEF"/>
    <property type="match status" value="1"/>
</dbReference>
<evidence type="ECO:0000313" key="4">
    <source>
        <dbReference type="EMBL" id="GIF08503.1"/>
    </source>
</evidence>
<feature type="transmembrane region" description="Helical" evidence="1">
    <location>
        <begin position="173"/>
        <end position="191"/>
    </location>
</feature>
<keyword evidence="1" id="KW-0812">Transmembrane</keyword>
<feature type="transmembrane region" description="Helical" evidence="1">
    <location>
        <begin position="42"/>
        <end position="62"/>
    </location>
</feature>
<dbReference type="PROSITE" id="PS50887">
    <property type="entry name" value="GGDEF"/>
    <property type="match status" value="1"/>
</dbReference>
<dbReference type="NCBIfam" id="TIGR00254">
    <property type="entry name" value="GGDEF"/>
    <property type="match status" value="1"/>
</dbReference>
<evidence type="ECO:0000259" key="2">
    <source>
        <dbReference type="PROSITE" id="PS50883"/>
    </source>
</evidence>
<feature type="domain" description="EAL" evidence="2">
    <location>
        <begin position="497"/>
        <end position="751"/>
    </location>
</feature>